<dbReference type="PANTHER" id="PTHR11712:SF336">
    <property type="entry name" value="3-OXOACYL-[ACYL-CARRIER-PROTEIN] SYNTHASE, MITOCHONDRIAL"/>
    <property type="match status" value="1"/>
</dbReference>
<comment type="similarity">
    <text evidence="2 14 16">Belongs to the thiolase-like superfamily. Beta-ketoacyl-ACP synthases family.</text>
</comment>
<dbReference type="PIRSF" id="PIRSF000447">
    <property type="entry name" value="KAS_II"/>
    <property type="match status" value="1"/>
</dbReference>
<dbReference type="Pfam" id="PF00109">
    <property type="entry name" value="ketoacyl-synt"/>
    <property type="match status" value="1"/>
</dbReference>
<evidence type="ECO:0000256" key="7">
    <source>
        <dbReference type="ARBA" id="ARBA00022832"/>
    </source>
</evidence>
<comment type="function">
    <text evidence="11 14">Involved in the type II fatty acid elongation cycle. Catalyzes the elongation of a wide range of acyl-ACP by the addition of two carbons from malonyl-ACP to an acyl acceptor. Can efficiently catalyze the conversion of palmitoleoyl-ACP (cis-hexadec-9-enoyl-ACP) to cis-vaccenoyl-ACP (cis-octadec-11-enoyl-ACP), an essential step in the thermal regulation of fatty acid composition.</text>
</comment>
<dbReference type="InterPro" id="IPR014031">
    <property type="entry name" value="Ketoacyl_synth_C"/>
</dbReference>
<keyword evidence="8" id="KW-0443">Lipid metabolism</keyword>
<evidence type="ECO:0000259" key="17">
    <source>
        <dbReference type="PROSITE" id="PS52004"/>
    </source>
</evidence>
<evidence type="ECO:0000256" key="1">
    <source>
        <dbReference type="ARBA" id="ARBA00005194"/>
    </source>
</evidence>
<sequence length="414" mass="44336">MKRRVVVTGMGVISPVGNTVSTFWENLVAGKSGIGPITRFDTTDYPCKIAGEVKGFNPEDYIEKKDVRRLDRFTQYAVAAAKQAMEQSKLEITPENAGRIGVYVGSGIGGLESLLENHQILLEKGPRRVSPFMIPMMIGDMASGQISIYLGAKGPNSSPISACATATNAIGDAFKIIERGAADVMLAGGAEATVLPIAVAGFCSAKALATNFNDRPEKASRPFDRDRDGFVMGEGAGVLILEELEHAKRRNAPIFGEVIGYGMSGDAYHITQPAPEGEGAARAMREALRDAGIQPEQVDYINAHGTSTDFNDKFETMAIKKVFGDYAYKLPVSSTKSVTGHLLGAAGAVEAVACLKAIENQILPPTINYEHPDPECDLDYVPNQARPAKADIVMSNSFGFGGHNACIILRKYND</sequence>
<dbReference type="NCBIfam" id="NF004970">
    <property type="entry name" value="PRK06333.1"/>
    <property type="match status" value="1"/>
</dbReference>
<dbReference type="KEGG" id="eff:skT53_01390"/>
<dbReference type="NCBIfam" id="NF005589">
    <property type="entry name" value="PRK07314.1"/>
    <property type="match status" value="1"/>
</dbReference>
<evidence type="ECO:0000256" key="8">
    <source>
        <dbReference type="ARBA" id="ARBA00023098"/>
    </source>
</evidence>
<organism evidence="18 19">
    <name type="scientific">Effusibacillus dendaii</name>
    <dbReference type="NCBI Taxonomy" id="2743772"/>
    <lineage>
        <taxon>Bacteria</taxon>
        <taxon>Bacillati</taxon>
        <taxon>Bacillota</taxon>
        <taxon>Bacilli</taxon>
        <taxon>Bacillales</taxon>
        <taxon>Alicyclobacillaceae</taxon>
        <taxon>Effusibacillus</taxon>
    </lineage>
</organism>
<dbReference type="Gene3D" id="3.40.47.10">
    <property type="match status" value="1"/>
</dbReference>
<dbReference type="InterPro" id="IPR020841">
    <property type="entry name" value="PKS_Beta-ketoAc_synthase_dom"/>
</dbReference>
<reference evidence="18 19" key="1">
    <citation type="submission" date="2020-08" db="EMBL/GenBank/DDBJ databases">
        <title>Complete Genome Sequence of Effusibacillus dendaii Strain skT53, Isolated from Farmland soil.</title>
        <authorList>
            <person name="Konishi T."/>
            <person name="Kawasaki H."/>
        </authorList>
    </citation>
    <scope>NUCLEOTIDE SEQUENCE [LARGE SCALE GENOMIC DNA]</scope>
    <source>
        <strain evidence="19">skT53</strain>
    </source>
</reference>
<keyword evidence="19" id="KW-1185">Reference proteome</keyword>
<proteinExistence type="inferred from homology"/>
<dbReference type="InterPro" id="IPR016039">
    <property type="entry name" value="Thiolase-like"/>
</dbReference>
<evidence type="ECO:0000256" key="13">
    <source>
        <dbReference type="ARBA" id="ARBA00047659"/>
    </source>
</evidence>
<dbReference type="InterPro" id="IPR000794">
    <property type="entry name" value="Beta-ketoacyl_synthase"/>
</dbReference>
<dbReference type="EMBL" id="AP023366">
    <property type="protein sequence ID" value="BCJ85154.1"/>
    <property type="molecule type" value="Genomic_DNA"/>
</dbReference>
<evidence type="ECO:0000256" key="10">
    <source>
        <dbReference type="ARBA" id="ARBA00023315"/>
    </source>
</evidence>
<dbReference type="GO" id="GO:0005829">
    <property type="term" value="C:cytosol"/>
    <property type="evidence" value="ECO:0007669"/>
    <property type="project" value="TreeGrafter"/>
</dbReference>
<dbReference type="InterPro" id="IPR014030">
    <property type="entry name" value="Ketoacyl_synth_N"/>
</dbReference>
<dbReference type="SUPFAM" id="SSF53901">
    <property type="entry name" value="Thiolase-like"/>
    <property type="match status" value="2"/>
</dbReference>
<keyword evidence="6 14" id="KW-0808">Transferase</keyword>
<evidence type="ECO:0000256" key="6">
    <source>
        <dbReference type="ARBA" id="ARBA00022679"/>
    </source>
</evidence>
<evidence type="ECO:0000256" key="11">
    <source>
        <dbReference type="ARBA" id="ARBA00024006"/>
    </source>
</evidence>
<evidence type="ECO:0000256" key="9">
    <source>
        <dbReference type="ARBA" id="ARBA00023160"/>
    </source>
</evidence>
<evidence type="ECO:0000256" key="16">
    <source>
        <dbReference type="RuleBase" id="RU003694"/>
    </source>
</evidence>
<evidence type="ECO:0000256" key="2">
    <source>
        <dbReference type="ARBA" id="ARBA00008467"/>
    </source>
</evidence>
<dbReference type="GO" id="GO:0004315">
    <property type="term" value="F:3-oxoacyl-[acyl-carrier-protein] synthase activity"/>
    <property type="evidence" value="ECO:0007669"/>
    <property type="project" value="UniProtKB-UniRule"/>
</dbReference>
<accession>A0A7I8D4Y5</accession>
<feature type="active site" description="For beta-ketoacyl synthase activity" evidence="15">
    <location>
        <position position="163"/>
    </location>
</feature>
<protein>
    <recommendedName>
        <fullName evidence="4 14">3-oxoacyl-[acyl-carrier-protein] synthase 2</fullName>
        <ecNumber evidence="3 14">2.3.1.179</ecNumber>
    </recommendedName>
</protein>
<name>A0A7I8D4Y5_9BACL</name>
<evidence type="ECO:0000256" key="5">
    <source>
        <dbReference type="ARBA" id="ARBA00022516"/>
    </source>
</evidence>
<dbReference type="UniPathway" id="UPA00094"/>
<dbReference type="Proteomes" id="UP000593802">
    <property type="component" value="Chromosome"/>
</dbReference>
<evidence type="ECO:0000256" key="12">
    <source>
        <dbReference type="ARBA" id="ARBA00047318"/>
    </source>
</evidence>
<dbReference type="InterPro" id="IPR018201">
    <property type="entry name" value="Ketoacyl_synth_AS"/>
</dbReference>
<dbReference type="InterPro" id="IPR017568">
    <property type="entry name" value="3-oxoacyl-ACP_synth-2"/>
</dbReference>
<dbReference type="SMART" id="SM00825">
    <property type="entry name" value="PKS_KS"/>
    <property type="match status" value="1"/>
</dbReference>
<dbReference type="CDD" id="cd00834">
    <property type="entry name" value="KAS_I_II"/>
    <property type="match status" value="1"/>
</dbReference>
<dbReference type="Pfam" id="PF02801">
    <property type="entry name" value="Ketoacyl-synt_C"/>
    <property type="match status" value="1"/>
</dbReference>
<keyword evidence="5 14" id="KW-0444">Lipid biosynthesis</keyword>
<keyword evidence="9 14" id="KW-0275">Fatty acid biosynthesis</keyword>
<gene>
    <name evidence="18" type="primary">fabF</name>
    <name evidence="18" type="ORF">skT53_01390</name>
</gene>
<evidence type="ECO:0000256" key="15">
    <source>
        <dbReference type="PIRSR" id="PIRSR000447-1"/>
    </source>
</evidence>
<dbReference type="FunFam" id="3.40.47.10:FF:000009">
    <property type="entry name" value="3-oxoacyl-[acyl-carrier-protein] synthase 2"/>
    <property type="match status" value="1"/>
</dbReference>
<dbReference type="NCBIfam" id="TIGR03150">
    <property type="entry name" value="fabF"/>
    <property type="match status" value="1"/>
</dbReference>
<dbReference type="AlphaFoldDB" id="A0A7I8D4Y5"/>
<dbReference type="GO" id="GO:0006633">
    <property type="term" value="P:fatty acid biosynthetic process"/>
    <property type="evidence" value="ECO:0007669"/>
    <property type="project" value="UniProtKB-UniRule"/>
</dbReference>
<evidence type="ECO:0000256" key="4">
    <source>
        <dbReference type="ARBA" id="ARBA00014657"/>
    </source>
</evidence>
<feature type="domain" description="Ketosynthase family 3 (KS3)" evidence="17">
    <location>
        <begin position="2"/>
        <end position="411"/>
    </location>
</feature>
<evidence type="ECO:0000313" key="18">
    <source>
        <dbReference type="EMBL" id="BCJ85154.1"/>
    </source>
</evidence>
<dbReference type="PROSITE" id="PS52004">
    <property type="entry name" value="KS3_2"/>
    <property type="match status" value="1"/>
</dbReference>
<dbReference type="RefSeq" id="WP_200759311.1">
    <property type="nucleotide sequence ID" value="NZ_AP023366.1"/>
</dbReference>
<comment type="catalytic activity">
    <reaction evidence="12 14">
        <text>(9Z)-hexadecenoyl-[ACP] + malonyl-[ACP] + H(+) = 3-oxo-(11Z)-octadecenoyl-[ACP] + holo-[ACP] + CO2</text>
        <dbReference type="Rhea" id="RHEA:55040"/>
        <dbReference type="Rhea" id="RHEA-COMP:9623"/>
        <dbReference type="Rhea" id="RHEA-COMP:9685"/>
        <dbReference type="Rhea" id="RHEA-COMP:10800"/>
        <dbReference type="Rhea" id="RHEA-COMP:14074"/>
        <dbReference type="ChEBI" id="CHEBI:15378"/>
        <dbReference type="ChEBI" id="CHEBI:16526"/>
        <dbReference type="ChEBI" id="CHEBI:64479"/>
        <dbReference type="ChEBI" id="CHEBI:78449"/>
        <dbReference type="ChEBI" id="CHEBI:83989"/>
        <dbReference type="ChEBI" id="CHEBI:138538"/>
        <dbReference type="EC" id="2.3.1.179"/>
    </reaction>
</comment>
<evidence type="ECO:0000256" key="3">
    <source>
        <dbReference type="ARBA" id="ARBA00012356"/>
    </source>
</evidence>
<comment type="pathway">
    <text evidence="1 14">Lipid metabolism; fatty acid biosynthesis.</text>
</comment>
<evidence type="ECO:0000256" key="14">
    <source>
        <dbReference type="PIRNR" id="PIRNR000447"/>
    </source>
</evidence>
<keyword evidence="7" id="KW-0276">Fatty acid metabolism</keyword>
<dbReference type="EC" id="2.3.1.179" evidence="3 14"/>
<comment type="catalytic activity">
    <reaction evidence="13 14">
        <text>a fatty acyl-[ACP] + malonyl-[ACP] + H(+) = a 3-oxoacyl-[ACP] + holo-[ACP] + CO2</text>
        <dbReference type="Rhea" id="RHEA:22836"/>
        <dbReference type="Rhea" id="RHEA-COMP:9623"/>
        <dbReference type="Rhea" id="RHEA-COMP:9685"/>
        <dbReference type="Rhea" id="RHEA-COMP:9916"/>
        <dbReference type="Rhea" id="RHEA-COMP:14125"/>
        <dbReference type="ChEBI" id="CHEBI:15378"/>
        <dbReference type="ChEBI" id="CHEBI:16526"/>
        <dbReference type="ChEBI" id="CHEBI:64479"/>
        <dbReference type="ChEBI" id="CHEBI:78449"/>
        <dbReference type="ChEBI" id="CHEBI:78776"/>
        <dbReference type="ChEBI" id="CHEBI:138651"/>
    </reaction>
</comment>
<dbReference type="PROSITE" id="PS00606">
    <property type="entry name" value="KS3_1"/>
    <property type="match status" value="1"/>
</dbReference>
<dbReference type="PANTHER" id="PTHR11712">
    <property type="entry name" value="POLYKETIDE SYNTHASE-RELATED"/>
    <property type="match status" value="1"/>
</dbReference>
<evidence type="ECO:0000313" key="19">
    <source>
        <dbReference type="Proteomes" id="UP000593802"/>
    </source>
</evidence>
<keyword evidence="10 14" id="KW-0012">Acyltransferase</keyword>